<evidence type="ECO:0000256" key="6">
    <source>
        <dbReference type="ARBA" id="ARBA00022777"/>
    </source>
</evidence>
<name>A0ABN3H5Q8_9ACTN</name>
<evidence type="ECO:0000256" key="4">
    <source>
        <dbReference type="ARBA" id="ARBA00022679"/>
    </source>
</evidence>
<comment type="caution">
    <text evidence="11">The sequence shown here is derived from an EMBL/GenBank/DDBJ whole genome shotgun (WGS) entry which is preliminary data.</text>
</comment>
<evidence type="ECO:0000256" key="7">
    <source>
        <dbReference type="ARBA" id="ARBA00022840"/>
    </source>
</evidence>
<evidence type="ECO:0000259" key="10">
    <source>
        <dbReference type="SMART" id="SM00387"/>
    </source>
</evidence>
<dbReference type="PANTHER" id="PTHR24421:SF10">
    <property type="entry name" value="NITRATE_NITRITE SENSOR PROTEIN NARQ"/>
    <property type="match status" value="1"/>
</dbReference>
<dbReference type="InterPro" id="IPR003594">
    <property type="entry name" value="HATPase_dom"/>
</dbReference>
<proteinExistence type="predicted"/>
<keyword evidence="8" id="KW-0902">Two-component regulatory system</keyword>
<dbReference type="Pfam" id="PF07730">
    <property type="entry name" value="HisKA_3"/>
    <property type="match status" value="1"/>
</dbReference>
<keyword evidence="7" id="KW-0067">ATP-binding</keyword>
<organism evidence="11 12">
    <name type="scientific">Dactylosporangium salmoneum</name>
    <dbReference type="NCBI Taxonomy" id="53361"/>
    <lineage>
        <taxon>Bacteria</taxon>
        <taxon>Bacillati</taxon>
        <taxon>Actinomycetota</taxon>
        <taxon>Actinomycetes</taxon>
        <taxon>Micromonosporales</taxon>
        <taxon>Micromonosporaceae</taxon>
        <taxon>Dactylosporangium</taxon>
    </lineage>
</organism>
<protein>
    <recommendedName>
        <fullName evidence="2">histidine kinase</fullName>
        <ecNumber evidence="2">2.7.13.3</ecNumber>
    </recommendedName>
</protein>
<feature type="transmembrane region" description="Helical" evidence="9">
    <location>
        <begin position="140"/>
        <end position="158"/>
    </location>
</feature>
<dbReference type="Pfam" id="PF02518">
    <property type="entry name" value="HATPase_c"/>
    <property type="match status" value="1"/>
</dbReference>
<reference evidence="11 12" key="1">
    <citation type="journal article" date="2019" name="Int. J. Syst. Evol. Microbiol.">
        <title>The Global Catalogue of Microorganisms (GCM) 10K type strain sequencing project: providing services to taxonomists for standard genome sequencing and annotation.</title>
        <authorList>
            <consortium name="The Broad Institute Genomics Platform"/>
            <consortium name="The Broad Institute Genome Sequencing Center for Infectious Disease"/>
            <person name="Wu L."/>
            <person name="Ma J."/>
        </authorList>
    </citation>
    <scope>NUCLEOTIDE SEQUENCE [LARGE SCALE GENOMIC DNA]</scope>
    <source>
        <strain evidence="11 12">JCM 3272</strain>
    </source>
</reference>
<keyword evidence="3" id="KW-0597">Phosphoprotein</keyword>
<comment type="catalytic activity">
    <reaction evidence="1">
        <text>ATP + protein L-histidine = ADP + protein N-phospho-L-histidine.</text>
        <dbReference type="EC" id="2.7.13.3"/>
    </reaction>
</comment>
<dbReference type="SUPFAM" id="SSF55874">
    <property type="entry name" value="ATPase domain of HSP90 chaperone/DNA topoisomerase II/histidine kinase"/>
    <property type="match status" value="1"/>
</dbReference>
<keyword evidence="6 11" id="KW-0418">Kinase</keyword>
<feature type="transmembrane region" description="Helical" evidence="9">
    <location>
        <begin position="65"/>
        <end position="88"/>
    </location>
</feature>
<evidence type="ECO:0000256" key="8">
    <source>
        <dbReference type="ARBA" id="ARBA00023012"/>
    </source>
</evidence>
<dbReference type="GO" id="GO:0016301">
    <property type="term" value="F:kinase activity"/>
    <property type="evidence" value="ECO:0007669"/>
    <property type="project" value="UniProtKB-KW"/>
</dbReference>
<dbReference type="InterPro" id="IPR050482">
    <property type="entry name" value="Sensor_HK_TwoCompSys"/>
</dbReference>
<dbReference type="Proteomes" id="UP001501444">
    <property type="component" value="Unassembled WGS sequence"/>
</dbReference>
<feature type="transmembrane region" description="Helical" evidence="9">
    <location>
        <begin position="21"/>
        <end position="40"/>
    </location>
</feature>
<keyword evidence="9" id="KW-0812">Transmembrane</keyword>
<keyword evidence="4" id="KW-0808">Transferase</keyword>
<keyword evidence="5" id="KW-0547">Nucleotide-binding</keyword>
<dbReference type="Gene3D" id="1.20.5.1930">
    <property type="match status" value="1"/>
</dbReference>
<evidence type="ECO:0000256" key="2">
    <source>
        <dbReference type="ARBA" id="ARBA00012438"/>
    </source>
</evidence>
<sequence>MRGIRERFGRRGSPAAHDGAFALLLIAVNAALELLAHKAFGVRDLPLQLVYDTMGLAVIAVRRQWLWIAVALTSLHVVLPFATGLKLVEGGIGILVMTYTAAAYLSMRPALGAAALIWVPGMGLPALLGRTGASALYPDATLFLAFNAMSALVCFTVGRTVATRRAYIAALEDRARTAETSQRALTEKAVAEERRRIARELHDVVAHHVSVMGVLATGSRRMLGRDPAAADEALATIEETGRTALREMRRLLSVLRTEAEPAGELAPQPGLAGIEGLVEQIQEAGLPAVLRVEGEPGPLDPGVSLTLYRIVQEALTNALKHAGTATVEVRLGFRPADVTVEICDTGRGPQLGSAAVGHGLLGMRERVMLYGGTLRTGPRPGGGYRVHARIPIEAPVERQLAS</sequence>
<evidence type="ECO:0000313" key="12">
    <source>
        <dbReference type="Proteomes" id="UP001501444"/>
    </source>
</evidence>
<evidence type="ECO:0000256" key="3">
    <source>
        <dbReference type="ARBA" id="ARBA00022553"/>
    </source>
</evidence>
<gene>
    <name evidence="11" type="ORF">GCM10010170_070410</name>
</gene>
<dbReference type="InterPro" id="IPR011712">
    <property type="entry name" value="Sig_transdc_His_kin_sub3_dim/P"/>
</dbReference>
<dbReference type="RefSeq" id="WP_344616909.1">
    <property type="nucleotide sequence ID" value="NZ_BAAARV010000069.1"/>
</dbReference>
<evidence type="ECO:0000256" key="5">
    <source>
        <dbReference type="ARBA" id="ARBA00022741"/>
    </source>
</evidence>
<keyword evidence="9" id="KW-0472">Membrane</keyword>
<dbReference type="PANTHER" id="PTHR24421">
    <property type="entry name" value="NITRATE/NITRITE SENSOR PROTEIN NARX-RELATED"/>
    <property type="match status" value="1"/>
</dbReference>
<feature type="transmembrane region" description="Helical" evidence="9">
    <location>
        <begin position="109"/>
        <end position="128"/>
    </location>
</feature>
<accession>A0ABN3H5Q8</accession>
<dbReference type="InterPro" id="IPR036890">
    <property type="entry name" value="HATPase_C_sf"/>
</dbReference>
<dbReference type="CDD" id="cd16917">
    <property type="entry name" value="HATPase_UhpB-NarQ-NarX-like"/>
    <property type="match status" value="1"/>
</dbReference>
<evidence type="ECO:0000256" key="9">
    <source>
        <dbReference type="SAM" id="Phobius"/>
    </source>
</evidence>
<feature type="domain" description="Histidine kinase/HSP90-like ATPase" evidence="10">
    <location>
        <begin position="302"/>
        <end position="398"/>
    </location>
</feature>
<evidence type="ECO:0000256" key="1">
    <source>
        <dbReference type="ARBA" id="ARBA00000085"/>
    </source>
</evidence>
<evidence type="ECO:0000313" key="11">
    <source>
        <dbReference type="EMBL" id="GAA2369786.1"/>
    </source>
</evidence>
<dbReference type="EC" id="2.7.13.3" evidence="2"/>
<dbReference type="EMBL" id="BAAARV010000069">
    <property type="protein sequence ID" value="GAA2369786.1"/>
    <property type="molecule type" value="Genomic_DNA"/>
</dbReference>
<keyword evidence="9" id="KW-1133">Transmembrane helix</keyword>
<keyword evidence="12" id="KW-1185">Reference proteome</keyword>
<dbReference type="Gene3D" id="3.30.565.10">
    <property type="entry name" value="Histidine kinase-like ATPase, C-terminal domain"/>
    <property type="match status" value="1"/>
</dbReference>
<dbReference type="SMART" id="SM00387">
    <property type="entry name" value="HATPase_c"/>
    <property type="match status" value="1"/>
</dbReference>